<dbReference type="PANTHER" id="PTHR43003:SF13">
    <property type="entry name" value="DNA-3-METHYLADENINE GLYCOSYLASE 2"/>
    <property type="match status" value="1"/>
</dbReference>
<dbReference type="GO" id="GO:0032993">
    <property type="term" value="C:protein-DNA complex"/>
    <property type="evidence" value="ECO:0007669"/>
    <property type="project" value="TreeGrafter"/>
</dbReference>
<evidence type="ECO:0000259" key="5">
    <source>
        <dbReference type="SMART" id="SM00478"/>
    </source>
</evidence>
<dbReference type="GO" id="GO:0043916">
    <property type="term" value="F:DNA-7-methylguanine glycosylase activity"/>
    <property type="evidence" value="ECO:0007669"/>
    <property type="project" value="TreeGrafter"/>
</dbReference>
<dbReference type="STRING" id="1294273.roselon_03062"/>
<dbReference type="EC" id="3.2.2.21" evidence="2"/>
<organism evidence="6 7">
    <name type="scientific">Roseicyclus elongatus DSM 19469</name>
    <dbReference type="NCBI Taxonomy" id="1294273"/>
    <lineage>
        <taxon>Bacteria</taxon>
        <taxon>Pseudomonadati</taxon>
        <taxon>Pseudomonadota</taxon>
        <taxon>Alphaproteobacteria</taxon>
        <taxon>Rhodobacterales</taxon>
        <taxon>Roseobacteraceae</taxon>
        <taxon>Roseicyclus</taxon>
    </lineage>
</organism>
<sequence>MSGNSRIETAADLARGAARLVALEPRFAPIVAAGPLPLRRRSDGFGALMQAIVAQQVSTASAAAIWARLEAAGLSTEPAVAAASEDALRGCGLSRPKMRYVRALADAGVDWPALRAADTEAVVASLIALPGIGRWTAEIYATFALGHGDAFAAGDLALQEAARRLFYMAERPSEKTLRVMSAEWSPVRAVAARALWVYYRWETDREGAL</sequence>
<protein>
    <recommendedName>
        <fullName evidence="2">DNA-3-methyladenine glycosylase II</fullName>
        <ecNumber evidence="2">3.2.2.21</ecNumber>
    </recommendedName>
</protein>
<dbReference type="Gene3D" id="1.10.340.30">
    <property type="entry name" value="Hypothetical protein, domain 2"/>
    <property type="match status" value="1"/>
</dbReference>
<dbReference type="Pfam" id="PF00730">
    <property type="entry name" value="HhH-GPD"/>
    <property type="match status" value="1"/>
</dbReference>
<dbReference type="HOGENOM" id="CLU_000445_72_5_5"/>
<dbReference type="OrthoDB" id="9785929at2"/>
<dbReference type="InterPro" id="IPR003265">
    <property type="entry name" value="HhH-GPD_domain"/>
</dbReference>
<dbReference type="EMBL" id="CP004372">
    <property type="protein sequence ID" value="AHM05335.1"/>
    <property type="molecule type" value="Genomic_DNA"/>
</dbReference>
<dbReference type="CDD" id="cd00056">
    <property type="entry name" value="ENDO3c"/>
    <property type="match status" value="1"/>
</dbReference>
<comment type="catalytic activity">
    <reaction evidence="1">
        <text>Hydrolysis of alkylated DNA, releasing 3-methyladenine, 3-methylguanine, 7-methylguanine and 7-methyladenine.</text>
        <dbReference type="EC" id="3.2.2.21"/>
    </reaction>
</comment>
<dbReference type="GO" id="GO:0006285">
    <property type="term" value="P:base-excision repair, AP site formation"/>
    <property type="evidence" value="ECO:0007669"/>
    <property type="project" value="TreeGrafter"/>
</dbReference>
<dbReference type="Gene3D" id="1.10.1670.40">
    <property type="match status" value="1"/>
</dbReference>
<dbReference type="GO" id="GO:0032131">
    <property type="term" value="F:alkylated DNA binding"/>
    <property type="evidence" value="ECO:0007669"/>
    <property type="project" value="TreeGrafter"/>
</dbReference>
<evidence type="ECO:0000256" key="1">
    <source>
        <dbReference type="ARBA" id="ARBA00000086"/>
    </source>
</evidence>
<dbReference type="InterPro" id="IPR051912">
    <property type="entry name" value="Alkylbase_DNA_Glycosylase/TA"/>
</dbReference>
<proteinExistence type="predicted"/>
<keyword evidence="4" id="KW-0234">DNA repair</keyword>
<accession>W8SS24</accession>
<dbReference type="eggNOG" id="COG0122">
    <property type="taxonomic scope" value="Bacteria"/>
</dbReference>
<dbReference type="KEGG" id="red:roselon_03062"/>
<name>W8SS24_9RHOB</name>
<dbReference type="GO" id="GO:0008725">
    <property type="term" value="F:DNA-3-methyladenine glycosylase activity"/>
    <property type="evidence" value="ECO:0007669"/>
    <property type="project" value="TreeGrafter"/>
</dbReference>
<feature type="domain" description="HhH-GPD" evidence="5">
    <location>
        <begin position="53"/>
        <end position="200"/>
    </location>
</feature>
<dbReference type="AlphaFoldDB" id="W8SS24"/>
<dbReference type="InterPro" id="IPR011257">
    <property type="entry name" value="DNA_glycosylase"/>
</dbReference>
<dbReference type="RefSeq" id="WP_025313007.1">
    <property type="nucleotide sequence ID" value="NZ_CP004372.1"/>
</dbReference>
<dbReference type="PANTHER" id="PTHR43003">
    <property type="entry name" value="DNA-3-METHYLADENINE GLYCOSYLASE"/>
    <property type="match status" value="1"/>
</dbReference>
<keyword evidence="6" id="KW-0378">Hydrolase</keyword>
<gene>
    <name evidence="6" type="ORF">roselon_03062</name>
</gene>
<evidence type="ECO:0000256" key="3">
    <source>
        <dbReference type="ARBA" id="ARBA00022763"/>
    </source>
</evidence>
<evidence type="ECO:0000256" key="2">
    <source>
        <dbReference type="ARBA" id="ARBA00012000"/>
    </source>
</evidence>
<evidence type="ECO:0000256" key="4">
    <source>
        <dbReference type="ARBA" id="ARBA00023204"/>
    </source>
</evidence>
<evidence type="ECO:0000313" key="7">
    <source>
        <dbReference type="Proteomes" id="UP000019593"/>
    </source>
</evidence>
<keyword evidence="7" id="KW-1185">Reference proteome</keyword>
<evidence type="ECO:0000313" key="6">
    <source>
        <dbReference type="EMBL" id="AHM05335.1"/>
    </source>
</evidence>
<dbReference type="SUPFAM" id="SSF48150">
    <property type="entry name" value="DNA-glycosylase"/>
    <property type="match status" value="1"/>
</dbReference>
<dbReference type="GO" id="GO:0005737">
    <property type="term" value="C:cytoplasm"/>
    <property type="evidence" value="ECO:0007669"/>
    <property type="project" value="TreeGrafter"/>
</dbReference>
<keyword evidence="3" id="KW-0227">DNA damage</keyword>
<dbReference type="Proteomes" id="UP000019593">
    <property type="component" value="Chromosome"/>
</dbReference>
<keyword evidence="6" id="KW-0326">Glycosidase</keyword>
<reference evidence="6 7" key="1">
    <citation type="submission" date="2013-03" db="EMBL/GenBank/DDBJ databases">
        <authorList>
            <person name="Fiebig A."/>
            <person name="Goeker M."/>
            <person name="Klenk H.-P.P."/>
        </authorList>
    </citation>
    <scope>NUCLEOTIDE SEQUENCE [LARGE SCALE GENOMIC DNA]</scope>
    <source>
        <strain evidence="7">DSM 19469</strain>
    </source>
</reference>
<dbReference type="GO" id="GO:0006307">
    <property type="term" value="P:DNA alkylation repair"/>
    <property type="evidence" value="ECO:0007669"/>
    <property type="project" value="TreeGrafter"/>
</dbReference>
<dbReference type="SMART" id="SM00478">
    <property type="entry name" value="ENDO3c"/>
    <property type="match status" value="1"/>
</dbReference>